<dbReference type="PANTHER" id="PTHR43156:SF15">
    <property type="entry name" value="PHOSPHOSERINE PHOSPHATASE RSBU"/>
    <property type="match status" value="1"/>
</dbReference>
<proteinExistence type="predicted"/>
<reference evidence="3 4" key="1">
    <citation type="submission" date="2019-07" db="EMBL/GenBank/DDBJ databases">
        <title>Whole genome shotgun sequence of Alkalibacillus haloalkaliphilus NBRC 103110.</title>
        <authorList>
            <person name="Hosoyama A."/>
            <person name="Uohara A."/>
            <person name="Ohji S."/>
            <person name="Ichikawa N."/>
        </authorList>
    </citation>
    <scope>NUCLEOTIDE SEQUENCE [LARGE SCALE GENOMIC DNA]</scope>
    <source>
        <strain evidence="3 4">NBRC 103110</strain>
    </source>
</reference>
<dbReference type="OrthoDB" id="311592at2"/>
<dbReference type="RefSeq" id="WP_146818579.1">
    <property type="nucleotide sequence ID" value="NZ_BJYA01000025.1"/>
</dbReference>
<dbReference type="AlphaFoldDB" id="A0A511W7T3"/>
<keyword evidence="4" id="KW-1185">Reference proteome</keyword>
<evidence type="ECO:0000313" key="4">
    <source>
        <dbReference type="Proteomes" id="UP000321440"/>
    </source>
</evidence>
<feature type="domain" description="PPM-type phosphatase" evidence="2">
    <location>
        <begin position="123"/>
        <end position="334"/>
    </location>
</feature>
<dbReference type="GO" id="GO:0016791">
    <property type="term" value="F:phosphatase activity"/>
    <property type="evidence" value="ECO:0007669"/>
    <property type="project" value="TreeGrafter"/>
</dbReference>
<gene>
    <name evidence="3" type="primary">rsbU</name>
    <name evidence="3" type="ORF">AHA02nite_29250</name>
</gene>
<sequence>MSSLQSDMQDYKDLLSKYLETKDEAILYQAEQFSKQSIQQNISPDEIVNVHYQALKEIYPDLHEQIEGSFKFLIETMISYGLAYQEHQVLREKQIELKSEIGVAANMQNTLLKTSVPKTHAIDIGVKSVPAKEMNGDYHHFIKDEQGNVGVAVADVIGKGIPAAFCMSMIKFAMESFSENQIYPQWILDSLNRVVSRNVEQGMFVTMFYGLYDVYTHQFYYASAGHEPCFILRNETKEFEEIDAKGLLLGVESAVKYEQLNTSIHEGDLIVLLTDGVTECRVDGRFIEQEEVLNIIKEHEHLNSQEIVEHVFKYFERLQDFQLRDDFTLVVMKRNSSLSV</sequence>
<dbReference type="Pfam" id="PF07228">
    <property type="entry name" value="SpoIIE"/>
    <property type="match status" value="1"/>
</dbReference>
<name>A0A511W7T3_9BACI</name>
<dbReference type="Pfam" id="PF08673">
    <property type="entry name" value="RsbU_N"/>
    <property type="match status" value="1"/>
</dbReference>
<evidence type="ECO:0000256" key="1">
    <source>
        <dbReference type="ARBA" id="ARBA00022801"/>
    </source>
</evidence>
<dbReference type="SMART" id="SM00331">
    <property type="entry name" value="PP2C_SIG"/>
    <property type="match status" value="1"/>
</dbReference>
<dbReference type="Gene3D" id="3.60.40.10">
    <property type="entry name" value="PPM-type phosphatase domain"/>
    <property type="match status" value="1"/>
</dbReference>
<keyword evidence="1" id="KW-0378">Hydrolase</keyword>
<dbReference type="InterPro" id="IPR052016">
    <property type="entry name" value="Bact_Sigma-Reg"/>
</dbReference>
<evidence type="ECO:0000313" key="3">
    <source>
        <dbReference type="EMBL" id="GEN47149.1"/>
    </source>
</evidence>
<dbReference type="InterPro" id="IPR001932">
    <property type="entry name" value="PPM-type_phosphatase-like_dom"/>
</dbReference>
<evidence type="ECO:0000259" key="2">
    <source>
        <dbReference type="PROSITE" id="PS51746"/>
    </source>
</evidence>
<dbReference type="PROSITE" id="PS51746">
    <property type="entry name" value="PPM_2"/>
    <property type="match status" value="1"/>
</dbReference>
<dbReference type="Proteomes" id="UP000321440">
    <property type="component" value="Unassembled WGS sequence"/>
</dbReference>
<dbReference type="PANTHER" id="PTHR43156">
    <property type="entry name" value="STAGE II SPORULATION PROTEIN E-RELATED"/>
    <property type="match status" value="1"/>
</dbReference>
<dbReference type="InterPro" id="IPR017944">
    <property type="entry name" value="KaiA/RbsU_helical_domain_sf"/>
</dbReference>
<dbReference type="Gene3D" id="1.10.1240.30">
    <property type="entry name" value="KaiA/RbsU domain"/>
    <property type="match status" value="1"/>
</dbReference>
<comment type="caution">
    <text evidence="3">The sequence shown here is derived from an EMBL/GenBank/DDBJ whole genome shotgun (WGS) entry which is preliminary data.</text>
</comment>
<accession>A0A511W7T3</accession>
<dbReference type="InterPro" id="IPR014787">
    <property type="entry name" value="PSer_Pase_RsbU_N"/>
</dbReference>
<dbReference type="SUPFAM" id="SSF101215">
    <property type="entry name" value="KaiA/RbsU domain"/>
    <property type="match status" value="1"/>
</dbReference>
<dbReference type="SUPFAM" id="SSF81606">
    <property type="entry name" value="PP2C-like"/>
    <property type="match status" value="1"/>
</dbReference>
<organism evidence="3 4">
    <name type="scientific">Alkalibacillus haloalkaliphilus</name>
    <dbReference type="NCBI Taxonomy" id="94136"/>
    <lineage>
        <taxon>Bacteria</taxon>
        <taxon>Bacillati</taxon>
        <taxon>Bacillota</taxon>
        <taxon>Bacilli</taxon>
        <taxon>Bacillales</taxon>
        <taxon>Bacillaceae</taxon>
        <taxon>Alkalibacillus</taxon>
    </lineage>
</organism>
<dbReference type="InterPro" id="IPR036457">
    <property type="entry name" value="PPM-type-like_dom_sf"/>
</dbReference>
<protein>
    <submittedName>
        <fullName evidence="3">Phosphoserine phosphatase RsbU</fullName>
    </submittedName>
</protein>
<dbReference type="FunFam" id="3.60.40.10:FF:000045">
    <property type="entry name" value="Stage II sporulation protein E"/>
    <property type="match status" value="1"/>
</dbReference>
<dbReference type="EMBL" id="BJYA01000025">
    <property type="protein sequence ID" value="GEN47149.1"/>
    <property type="molecule type" value="Genomic_DNA"/>
</dbReference>